<organism evidence="3 4">
    <name type="scientific">Rhinocladiella mackenziei CBS 650.93</name>
    <dbReference type="NCBI Taxonomy" id="1442369"/>
    <lineage>
        <taxon>Eukaryota</taxon>
        <taxon>Fungi</taxon>
        <taxon>Dikarya</taxon>
        <taxon>Ascomycota</taxon>
        <taxon>Pezizomycotina</taxon>
        <taxon>Eurotiomycetes</taxon>
        <taxon>Chaetothyriomycetidae</taxon>
        <taxon>Chaetothyriales</taxon>
        <taxon>Herpotrichiellaceae</taxon>
        <taxon>Rhinocladiella</taxon>
    </lineage>
</organism>
<dbReference type="GeneID" id="25292398"/>
<sequence>MSVTSSRSSNYDETIPEQHFPIEEEMWQPKKVVVKESDPPSELRQSQRRMSVSTENSNSTLALDSPEEEVDLKTPTVPKNMVESTTSTVIDDVHEPLLKPELAGPMEKLLYSLLRQVATVERGHPTIMAEDYDKLQQRVTELEAEKTSVVENYHALLAIRNEDLLNLIKVRDMLAEERREHTAIRKLRDEDLENVLVLREKLAQATWTKPRGSSTTRLSYRQSRTEGDDLWQQAKTAAMEQRILELENANKELRARAQAPAQASGLTGGPTGDIIHRVETMFEEGLKYREKMAIKIQQLRSEKEALQKDVAALEDRNTELEALTERLQRNLDF</sequence>
<feature type="region of interest" description="Disordered" evidence="2">
    <location>
        <begin position="1"/>
        <end position="73"/>
    </location>
</feature>
<dbReference type="VEuPathDB" id="FungiDB:Z518_04327"/>
<dbReference type="AlphaFoldDB" id="A0A0D2IT36"/>
<dbReference type="RefSeq" id="XP_013273487.1">
    <property type="nucleotide sequence ID" value="XM_013418033.1"/>
</dbReference>
<keyword evidence="1" id="KW-0175">Coiled coil</keyword>
<dbReference type="Proteomes" id="UP000053617">
    <property type="component" value="Unassembled WGS sequence"/>
</dbReference>
<dbReference type="EMBL" id="KN847477">
    <property type="protein sequence ID" value="KIX06351.1"/>
    <property type="molecule type" value="Genomic_DNA"/>
</dbReference>
<protein>
    <submittedName>
        <fullName evidence="3">Uncharacterized protein</fullName>
    </submittedName>
</protein>
<feature type="compositionally biased region" description="Polar residues" evidence="2">
    <location>
        <begin position="48"/>
        <end position="62"/>
    </location>
</feature>
<reference evidence="3 4" key="1">
    <citation type="submission" date="2015-01" db="EMBL/GenBank/DDBJ databases">
        <title>The Genome Sequence of Rhinocladiella mackenzie CBS 650.93.</title>
        <authorList>
            <consortium name="The Broad Institute Genomics Platform"/>
            <person name="Cuomo C."/>
            <person name="de Hoog S."/>
            <person name="Gorbushina A."/>
            <person name="Stielow B."/>
            <person name="Teixiera M."/>
            <person name="Abouelleil A."/>
            <person name="Chapman S.B."/>
            <person name="Priest M."/>
            <person name="Young S.K."/>
            <person name="Wortman J."/>
            <person name="Nusbaum C."/>
            <person name="Birren B."/>
        </authorList>
    </citation>
    <scope>NUCLEOTIDE SEQUENCE [LARGE SCALE GENOMIC DNA]</scope>
    <source>
        <strain evidence="3 4">CBS 650.93</strain>
    </source>
</reference>
<dbReference type="OrthoDB" id="4186885at2759"/>
<proteinExistence type="predicted"/>
<name>A0A0D2IT36_9EURO</name>
<evidence type="ECO:0000256" key="1">
    <source>
        <dbReference type="SAM" id="Coils"/>
    </source>
</evidence>
<evidence type="ECO:0000313" key="4">
    <source>
        <dbReference type="Proteomes" id="UP000053617"/>
    </source>
</evidence>
<feature type="compositionally biased region" description="Polar residues" evidence="2">
    <location>
        <begin position="1"/>
        <end position="12"/>
    </location>
</feature>
<dbReference type="STRING" id="1442369.A0A0D2IT36"/>
<keyword evidence="4" id="KW-1185">Reference proteome</keyword>
<feature type="coiled-coil region" evidence="1">
    <location>
        <begin position="289"/>
        <end position="330"/>
    </location>
</feature>
<gene>
    <name evidence="3" type="ORF">Z518_04327</name>
</gene>
<dbReference type="HOGENOM" id="CLU_057153_0_0_1"/>
<evidence type="ECO:0000313" key="3">
    <source>
        <dbReference type="EMBL" id="KIX06351.1"/>
    </source>
</evidence>
<evidence type="ECO:0000256" key="2">
    <source>
        <dbReference type="SAM" id="MobiDB-lite"/>
    </source>
</evidence>
<accession>A0A0D2IT36</accession>